<dbReference type="InterPro" id="IPR044304">
    <property type="entry name" value="NUBPL-like"/>
</dbReference>
<reference evidence="8 9" key="1">
    <citation type="submission" date="2016-11" db="EMBL/GenBank/DDBJ databases">
        <title>Genome sequencing of Zhihengliuella aestuarii B18 antagonistic to Plasmodiophora brassicae.</title>
        <authorList>
            <person name="Luo Y."/>
        </authorList>
    </citation>
    <scope>NUCLEOTIDE SEQUENCE [LARGE SCALE GENOMIC DNA]</scope>
    <source>
        <strain evidence="8 9">B18</strain>
    </source>
</reference>
<evidence type="ECO:0000256" key="6">
    <source>
        <dbReference type="HAMAP-Rule" id="MF_02040"/>
    </source>
</evidence>
<dbReference type="PANTHER" id="PTHR42961">
    <property type="entry name" value="IRON-SULFUR PROTEIN NUBPL"/>
    <property type="match status" value="1"/>
</dbReference>
<keyword evidence="5 6" id="KW-0411">Iron-sulfur</keyword>
<evidence type="ECO:0000256" key="1">
    <source>
        <dbReference type="ARBA" id="ARBA00022723"/>
    </source>
</evidence>
<keyword evidence="6" id="KW-0378">Hydrolase</keyword>
<feature type="binding site" evidence="6">
    <location>
        <begin position="120"/>
        <end position="127"/>
    </location>
    <ligand>
        <name>ATP</name>
        <dbReference type="ChEBI" id="CHEBI:30616"/>
    </ligand>
</feature>
<dbReference type="GO" id="GO:0051539">
    <property type="term" value="F:4 iron, 4 sulfur cluster binding"/>
    <property type="evidence" value="ECO:0007669"/>
    <property type="project" value="TreeGrafter"/>
</dbReference>
<gene>
    <name evidence="8" type="ORF">BHE16_12005</name>
</gene>
<comment type="similarity">
    <text evidence="6">Belongs to the Mrp/NBP35 ATP-binding proteins family.</text>
</comment>
<dbReference type="STRING" id="556325.BHE16_12005"/>
<dbReference type="RefSeq" id="WP_071895061.1">
    <property type="nucleotide sequence ID" value="NZ_CP018135.1"/>
</dbReference>
<dbReference type="InterPro" id="IPR002744">
    <property type="entry name" value="MIP18-like"/>
</dbReference>
<evidence type="ECO:0000313" key="8">
    <source>
        <dbReference type="EMBL" id="APF41592.1"/>
    </source>
</evidence>
<comment type="subunit">
    <text evidence="6">Homodimer.</text>
</comment>
<dbReference type="Gene3D" id="3.30.300.130">
    <property type="entry name" value="Fe-S cluster assembly (FSCA)"/>
    <property type="match status" value="1"/>
</dbReference>
<dbReference type="Pfam" id="PF01883">
    <property type="entry name" value="FeS_assembly_P"/>
    <property type="match status" value="1"/>
</dbReference>
<evidence type="ECO:0000256" key="4">
    <source>
        <dbReference type="ARBA" id="ARBA00023004"/>
    </source>
</evidence>
<protein>
    <recommendedName>
        <fullName evidence="6">Iron-sulfur cluster carrier protein</fullName>
    </recommendedName>
</protein>
<keyword evidence="1 6" id="KW-0479">Metal-binding</keyword>
<comment type="function">
    <text evidence="6">Binds and transfers iron-sulfur (Fe-S) clusters to target apoproteins. Can hydrolyze ATP.</text>
</comment>
<dbReference type="GO" id="GO:0016226">
    <property type="term" value="P:iron-sulfur cluster assembly"/>
    <property type="evidence" value="ECO:0007669"/>
    <property type="project" value="InterPro"/>
</dbReference>
<organism evidence="8 9">
    <name type="scientific">Neomicrococcus aestuarii</name>
    <dbReference type="NCBI Taxonomy" id="556325"/>
    <lineage>
        <taxon>Bacteria</taxon>
        <taxon>Bacillati</taxon>
        <taxon>Actinomycetota</taxon>
        <taxon>Actinomycetes</taxon>
        <taxon>Micrococcales</taxon>
        <taxon>Micrococcaceae</taxon>
        <taxon>Neomicrococcus</taxon>
    </lineage>
</organism>
<dbReference type="GO" id="GO:0140663">
    <property type="term" value="F:ATP-dependent FeS chaperone activity"/>
    <property type="evidence" value="ECO:0007669"/>
    <property type="project" value="InterPro"/>
</dbReference>
<dbReference type="GO" id="GO:0046872">
    <property type="term" value="F:metal ion binding"/>
    <property type="evidence" value="ECO:0007669"/>
    <property type="project" value="UniProtKB-KW"/>
</dbReference>
<keyword evidence="9" id="KW-1185">Reference proteome</keyword>
<evidence type="ECO:0000259" key="7">
    <source>
        <dbReference type="Pfam" id="PF01883"/>
    </source>
</evidence>
<dbReference type="GO" id="GO:0016887">
    <property type="term" value="F:ATP hydrolysis activity"/>
    <property type="evidence" value="ECO:0007669"/>
    <property type="project" value="UniProtKB-UniRule"/>
</dbReference>
<dbReference type="PANTHER" id="PTHR42961:SF2">
    <property type="entry name" value="IRON-SULFUR PROTEIN NUBPL"/>
    <property type="match status" value="1"/>
</dbReference>
<keyword evidence="4 6" id="KW-0408">Iron</keyword>
<dbReference type="InterPro" id="IPR034904">
    <property type="entry name" value="FSCA_dom_sf"/>
</dbReference>
<feature type="domain" description="MIP18 family-like" evidence="7">
    <location>
        <begin position="6"/>
        <end position="82"/>
    </location>
</feature>
<dbReference type="CDD" id="cd02037">
    <property type="entry name" value="Mrp_NBP35"/>
    <property type="match status" value="1"/>
</dbReference>
<dbReference type="InterPro" id="IPR027417">
    <property type="entry name" value="P-loop_NTPase"/>
</dbReference>
<dbReference type="KEGG" id="nae:BHE16_12005"/>
<dbReference type="GO" id="GO:0005524">
    <property type="term" value="F:ATP binding"/>
    <property type="evidence" value="ECO:0007669"/>
    <property type="project" value="UniProtKB-UniRule"/>
</dbReference>
<dbReference type="AlphaFoldDB" id="A0A1L2ZRE2"/>
<sequence length="369" mass="38197">MTELENAVSAALAHVQDPEIRRPITDLGMVKSVVENPAGDTPGLLEVSVLLTIAGCPLSATIENDVRSAALSVPEVTDVSVNVGVMTPEQRAELIGSLKRRTIPFADPQSLTRVIGVASGKGGVGKSTVTVNLAAALTAQGFKVGVVDADVHGFSVPALMGLSDAKPTRVGELILPPVAYGVKVISIGMFLDESRPIMWRGPMLHRALEQFLTDVHFGDLDFLLLDLPPGTGDIAISAAQLLPGSELVIVTTPQGAAADVARRAGEATTQTGQKVIGVIENMSWMELPDGSRVSPFGEGGGRQVAEQLGVELLGSIPLESGVRAGGDEGQPIVVSDSTSPAAVALMALAEKIAVVPRGLGGRRLGVQPR</sequence>
<dbReference type="InterPro" id="IPR033756">
    <property type="entry name" value="YlxH/NBP35"/>
</dbReference>
<dbReference type="Gene3D" id="3.40.50.300">
    <property type="entry name" value="P-loop containing nucleotide triphosphate hydrolases"/>
    <property type="match status" value="1"/>
</dbReference>
<evidence type="ECO:0000256" key="2">
    <source>
        <dbReference type="ARBA" id="ARBA00022741"/>
    </source>
</evidence>
<keyword evidence="2 6" id="KW-0547">Nucleotide-binding</keyword>
<evidence type="ECO:0000256" key="3">
    <source>
        <dbReference type="ARBA" id="ARBA00022840"/>
    </source>
</evidence>
<dbReference type="SUPFAM" id="SSF117916">
    <property type="entry name" value="Fe-S cluster assembly (FSCA) domain-like"/>
    <property type="match status" value="1"/>
</dbReference>
<accession>A0A1L2ZRE2</accession>
<dbReference type="EMBL" id="CP018135">
    <property type="protein sequence ID" value="APF41592.1"/>
    <property type="molecule type" value="Genomic_DNA"/>
</dbReference>
<dbReference type="InterPro" id="IPR019591">
    <property type="entry name" value="Mrp/NBP35_ATP-bd"/>
</dbReference>
<dbReference type="Proteomes" id="UP000183530">
    <property type="component" value="Chromosome"/>
</dbReference>
<proteinExistence type="inferred from homology"/>
<keyword evidence="3 6" id="KW-0067">ATP-binding</keyword>
<dbReference type="SUPFAM" id="SSF52540">
    <property type="entry name" value="P-loop containing nucleoside triphosphate hydrolases"/>
    <property type="match status" value="1"/>
</dbReference>
<evidence type="ECO:0000256" key="5">
    <source>
        <dbReference type="ARBA" id="ARBA00023014"/>
    </source>
</evidence>
<evidence type="ECO:0000313" key="9">
    <source>
        <dbReference type="Proteomes" id="UP000183530"/>
    </source>
</evidence>
<name>A0A1L2ZRE2_9MICC</name>
<dbReference type="HAMAP" id="MF_02040">
    <property type="entry name" value="Mrp_NBP35"/>
    <property type="match status" value="1"/>
</dbReference>
<dbReference type="Pfam" id="PF10609">
    <property type="entry name" value="ParA"/>
    <property type="match status" value="1"/>
</dbReference>